<dbReference type="SMART" id="SM00532">
    <property type="entry name" value="LIGANc"/>
    <property type="match status" value="1"/>
</dbReference>
<proteinExistence type="inferred from homology"/>
<evidence type="ECO:0000256" key="8">
    <source>
        <dbReference type="SAM" id="SignalP"/>
    </source>
</evidence>
<evidence type="ECO:0000259" key="9">
    <source>
        <dbReference type="SMART" id="SM00532"/>
    </source>
</evidence>
<dbReference type="InterPro" id="IPR033136">
    <property type="entry name" value="DNA_ligase_CS"/>
</dbReference>
<dbReference type="Proteomes" id="UP000198693">
    <property type="component" value="Unassembled WGS sequence"/>
</dbReference>
<dbReference type="EC" id="6.5.1.2" evidence="7"/>
<dbReference type="PROSITE" id="PS01056">
    <property type="entry name" value="DNA_LIGASE_N2"/>
    <property type="match status" value="1"/>
</dbReference>
<feature type="active site" description="N6-AMP-lysine intermediate" evidence="7">
    <location>
        <position position="145"/>
    </location>
</feature>
<dbReference type="PANTHER" id="PTHR47810">
    <property type="entry name" value="DNA LIGASE"/>
    <property type="match status" value="1"/>
</dbReference>
<dbReference type="Pfam" id="PF03120">
    <property type="entry name" value="OB_DNA_ligase"/>
    <property type="match status" value="1"/>
</dbReference>
<dbReference type="InterPro" id="IPR013839">
    <property type="entry name" value="DNAligase_adenylation"/>
</dbReference>
<reference evidence="11" key="1">
    <citation type="submission" date="2016-10" db="EMBL/GenBank/DDBJ databases">
        <authorList>
            <person name="Varghese N."/>
            <person name="Submissions S."/>
        </authorList>
    </citation>
    <scope>NUCLEOTIDE SEQUENCE [LARGE SCALE GENOMIC DNA]</scope>
    <source>
        <strain evidence="11">CGMCC 1.6981</strain>
    </source>
</reference>
<evidence type="ECO:0000313" key="10">
    <source>
        <dbReference type="EMBL" id="SFU54045.1"/>
    </source>
</evidence>
<dbReference type="AlphaFoldDB" id="A0A1I7H045"/>
<dbReference type="SUPFAM" id="SSF50249">
    <property type="entry name" value="Nucleic acid-binding proteins"/>
    <property type="match status" value="1"/>
</dbReference>
<feature type="signal peptide" evidence="8">
    <location>
        <begin position="1"/>
        <end position="23"/>
    </location>
</feature>
<dbReference type="STRING" id="463301.SAMN04487955_103371"/>
<dbReference type="InterPro" id="IPR020923">
    <property type="entry name" value="DNA_ligase_B"/>
</dbReference>
<feature type="domain" description="NAD-dependent DNA ligase N-terminal" evidence="9">
    <location>
        <begin position="33"/>
        <end position="455"/>
    </location>
</feature>
<evidence type="ECO:0000256" key="7">
    <source>
        <dbReference type="HAMAP-Rule" id="MF_01587"/>
    </source>
</evidence>
<keyword evidence="1 7" id="KW-0436">Ligase</keyword>
<dbReference type="InterPro" id="IPR050326">
    <property type="entry name" value="NAD_dep_DNA_ligaseB"/>
</dbReference>
<evidence type="ECO:0000256" key="6">
    <source>
        <dbReference type="ARBA" id="ARBA00034005"/>
    </source>
</evidence>
<dbReference type="InterPro" id="IPR013840">
    <property type="entry name" value="DNAligase_N"/>
</dbReference>
<comment type="catalytic activity">
    <reaction evidence="6 7">
        <text>NAD(+) + (deoxyribonucleotide)n-3'-hydroxyl + 5'-phospho-(deoxyribonucleotide)m = (deoxyribonucleotide)n+m + AMP + beta-nicotinamide D-nucleotide.</text>
        <dbReference type="EC" id="6.5.1.2"/>
    </reaction>
</comment>
<evidence type="ECO:0000256" key="5">
    <source>
        <dbReference type="ARBA" id="ARBA00023204"/>
    </source>
</evidence>
<keyword evidence="11" id="KW-1185">Reference proteome</keyword>
<dbReference type="GO" id="GO:0006260">
    <property type="term" value="P:DNA replication"/>
    <property type="evidence" value="ECO:0007669"/>
    <property type="project" value="UniProtKB-KW"/>
</dbReference>
<dbReference type="Pfam" id="PF14520">
    <property type="entry name" value="HHH_5"/>
    <property type="match status" value="1"/>
</dbReference>
<evidence type="ECO:0000256" key="1">
    <source>
        <dbReference type="ARBA" id="ARBA00022598"/>
    </source>
</evidence>
<keyword evidence="8" id="KW-0732">Signal</keyword>
<dbReference type="EMBL" id="FPBP01000003">
    <property type="protein sequence ID" value="SFU54045.1"/>
    <property type="molecule type" value="Genomic_DNA"/>
</dbReference>
<name>A0A1I7H045_9GAMM</name>
<dbReference type="SUPFAM" id="SSF56091">
    <property type="entry name" value="DNA ligase/mRNA capping enzyme, catalytic domain"/>
    <property type="match status" value="1"/>
</dbReference>
<dbReference type="Gene3D" id="1.10.287.610">
    <property type="entry name" value="Helix hairpin bin"/>
    <property type="match status" value="1"/>
</dbReference>
<dbReference type="SUPFAM" id="SSF47781">
    <property type="entry name" value="RuvA domain 2-like"/>
    <property type="match status" value="1"/>
</dbReference>
<dbReference type="InterPro" id="IPR012340">
    <property type="entry name" value="NA-bd_OB-fold"/>
</dbReference>
<sequence>MSFPAVLILWWLTSLLPGSLALADACPDWTAARAEREVAALAQRLDAWDRAYYSPEDYAPGDYAPEESGQGEPAVSDAVYDQARQRLAQWQACFSGKVPEVATKPTLPAGPVEHPIVQTGLRKLDGEDAVRRWLARRDDTWIQPKVDGVAVTLVYRSGRLTRAVSRGDGRGGQDWTENAGKIAAVPVRLATDEDLVLQGELYLRLKGHVQAEAGTAGARSEVAGLLARHQLSAQAAERIGLFVWDWPDGPDTMPARLAALARLDDTVGDTDGFAESTRMTHPVTSLADVKRWRETWYSGAMPFATDGVVLRQGRRPSGERWQAEPPEWAVAWKYPPREALAEVRGVEFRIGRTGRITPLLHLVPVELDGRVIRRVSASSLDHWQSLDIRPGDQVTIALAGLTIPRLEGVAWRATERPAVSPPQAENYHALSCWRPTPGCESQFLERLVWLGGSRGLDLSGVGPGIWEALVEAGLVAGLLDWLTLDTARLETVHGIGEVRAAQLRDVFALARRSAFSDWLAALGPPPGLEPANTWRWEPLARRDAAAWRALLGVGPQRAEDLVAFFDHPTVQALAERLREAGIEGF</sequence>
<protein>
    <recommendedName>
        <fullName evidence="7">DNA ligase B</fullName>
        <ecNumber evidence="7">6.5.1.2</ecNumber>
    </recommendedName>
    <alternativeName>
        <fullName evidence="7">Polydeoxyribonucleotide synthase [NAD(+)] B</fullName>
    </alternativeName>
</protein>
<organism evidence="10 11">
    <name type="scientific">Halomonas korlensis</name>
    <dbReference type="NCBI Taxonomy" id="463301"/>
    <lineage>
        <taxon>Bacteria</taxon>
        <taxon>Pseudomonadati</taxon>
        <taxon>Pseudomonadota</taxon>
        <taxon>Gammaproteobacteria</taxon>
        <taxon>Oceanospirillales</taxon>
        <taxon>Halomonadaceae</taxon>
        <taxon>Halomonas</taxon>
    </lineage>
</organism>
<evidence type="ECO:0000256" key="2">
    <source>
        <dbReference type="ARBA" id="ARBA00022705"/>
    </source>
</evidence>
<dbReference type="PANTHER" id="PTHR47810:SF1">
    <property type="entry name" value="DNA LIGASE B"/>
    <property type="match status" value="1"/>
</dbReference>
<feature type="chain" id="PRO_5011556365" description="DNA ligase B" evidence="8">
    <location>
        <begin position="24"/>
        <end position="585"/>
    </location>
</feature>
<dbReference type="Pfam" id="PF01653">
    <property type="entry name" value="DNA_ligase_aden"/>
    <property type="match status" value="1"/>
</dbReference>
<gene>
    <name evidence="7" type="primary">ligB</name>
    <name evidence="10" type="ORF">SAMN04487955_103371</name>
</gene>
<evidence type="ECO:0000313" key="11">
    <source>
        <dbReference type="Proteomes" id="UP000198693"/>
    </source>
</evidence>
<dbReference type="NCBIfam" id="NF005987">
    <property type="entry name" value="PRK08097.1"/>
    <property type="match status" value="1"/>
</dbReference>
<dbReference type="Gene3D" id="1.10.150.20">
    <property type="entry name" value="5' to 3' exonuclease, C-terminal subdomain"/>
    <property type="match status" value="1"/>
</dbReference>
<dbReference type="Gene3D" id="3.30.470.30">
    <property type="entry name" value="DNA ligase/mRNA capping enzyme"/>
    <property type="match status" value="1"/>
</dbReference>
<evidence type="ECO:0000256" key="3">
    <source>
        <dbReference type="ARBA" id="ARBA00022763"/>
    </source>
</evidence>
<dbReference type="InterPro" id="IPR004150">
    <property type="entry name" value="NAD_DNA_ligase_OB"/>
</dbReference>
<keyword evidence="5 7" id="KW-0234">DNA repair</keyword>
<comment type="similarity">
    <text evidence="7">Belongs to the NAD-dependent DNA ligase family. LigB subfamily.</text>
</comment>
<keyword evidence="2 7" id="KW-0235">DNA replication</keyword>
<evidence type="ECO:0000256" key="4">
    <source>
        <dbReference type="ARBA" id="ARBA00023027"/>
    </source>
</evidence>
<dbReference type="InterPro" id="IPR010994">
    <property type="entry name" value="RuvA_2-like"/>
</dbReference>
<dbReference type="GO" id="GO:0006281">
    <property type="term" value="P:DNA repair"/>
    <property type="evidence" value="ECO:0007669"/>
    <property type="project" value="UniProtKB-KW"/>
</dbReference>
<keyword evidence="4 7" id="KW-0520">NAD</keyword>
<dbReference type="OrthoDB" id="9759736at2"/>
<accession>A0A1I7H045</accession>
<dbReference type="Gene3D" id="2.40.50.140">
    <property type="entry name" value="Nucleic acid-binding proteins"/>
    <property type="match status" value="1"/>
</dbReference>
<dbReference type="GO" id="GO:0003911">
    <property type="term" value="F:DNA ligase (NAD+) activity"/>
    <property type="evidence" value="ECO:0007669"/>
    <property type="project" value="UniProtKB-UniRule"/>
</dbReference>
<comment type="function">
    <text evidence="7">Catalyzes the formation of phosphodiester linkages between 5'-phosphoryl and 3'-hydroxyl groups in double-stranded DNA using NAD as a coenzyme and as the energy source for the reaction.</text>
</comment>
<keyword evidence="3 7" id="KW-0227">DNA damage</keyword>
<dbReference type="HAMAP" id="MF_01587">
    <property type="entry name" value="DNA_ligase_B"/>
    <property type="match status" value="1"/>
</dbReference>
<dbReference type="RefSeq" id="WP_089794128.1">
    <property type="nucleotide sequence ID" value="NZ_FPBP01000003.1"/>
</dbReference>